<dbReference type="InterPro" id="IPR000847">
    <property type="entry name" value="LysR_HTH_N"/>
</dbReference>
<sequence length="297" mass="33082">MDFLDCTKAFLLVAQHNSFSAAASKMGVSASNISKKVRFLESQLNSSLLVRTTRNVNLTTSGKMYAQKMRHLLTEIDDTIQSLQQLTDQPKGWLRIGANTLIGSKVVSGCLPAFLATYPDVQVELDVLPIGAPPNSNNDITITTSNYEIDSLSFRRVRLASYEIGFYAAPAFIKRFGQVETMTQLEACPFVLSLAMYRKGYFTLSDGQKVKLKKAVFISDNTEALFQNAISGTGMFFAPNIFMKTYLEQGLLQRVVPQFSGPRADLVALYTNLDFIPEKTRLFLDHLKHNIADTGMF</sequence>
<dbReference type="Gene3D" id="1.10.10.10">
    <property type="entry name" value="Winged helix-like DNA-binding domain superfamily/Winged helix DNA-binding domain"/>
    <property type="match status" value="1"/>
</dbReference>
<reference evidence="6" key="1">
    <citation type="journal article" date="2018" name="Int. J. Syst. Evol. Microbiol.">
        <title>Neptunicella marina gen. nov., sp. nov., isolated from surface seawater.</title>
        <authorList>
            <person name="Liu X."/>
            <person name="Lai Q."/>
            <person name="Du Y."/>
            <person name="Zhang X."/>
            <person name="Liu Z."/>
            <person name="Sun F."/>
            <person name="Shao Z."/>
        </authorList>
    </citation>
    <scope>NUCLEOTIDE SEQUENCE</scope>
    <source>
        <strain evidence="6">S27-2</strain>
    </source>
</reference>
<dbReference type="FunFam" id="1.10.10.10:FF:000001">
    <property type="entry name" value="LysR family transcriptional regulator"/>
    <property type="match status" value="1"/>
</dbReference>
<dbReference type="Pfam" id="PF00126">
    <property type="entry name" value="HTH_1"/>
    <property type="match status" value="1"/>
</dbReference>
<evidence type="ECO:0000313" key="7">
    <source>
        <dbReference type="Proteomes" id="UP000601768"/>
    </source>
</evidence>
<keyword evidence="7" id="KW-1185">Reference proteome</keyword>
<organism evidence="6 7">
    <name type="scientific">Neptunicella marina</name>
    <dbReference type="NCBI Taxonomy" id="2125989"/>
    <lineage>
        <taxon>Bacteria</taxon>
        <taxon>Pseudomonadati</taxon>
        <taxon>Pseudomonadota</taxon>
        <taxon>Gammaproteobacteria</taxon>
        <taxon>Alteromonadales</taxon>
        <taxon>Alteromonadaceae</taxon>
        <taxon>Neptunicella</taxon>
    </lineage>
</organism>
<gene>
    <name evidence="6" type="ORF">H8B19_06705</name>
</gene>
<keyword evidence="3" id="KW-0238">DNA-binding</keyword>
<dbReference type="Pfam" id="PF03466">
    <property type="entry name" value="LysR_substrate"/>
    <property type="match status" value="1"/>
</dbReference>
<evidence type="ECO:0000313" key="6">
    <source>
        <dbReference type="EMBL" id="MBC3765560.1"/>
    </source>
</evidence>
<dbReference type="GO" id="GO:0003700">
    <property type="term" value="F:DNA-binding transcription factor activity"/>
    <property type="evidence" value="ECO:0007669"/>
    <property type="project" value="InterPro"/>
</dbReference>
<name>A0A8J6LYR1_9ALTE</name>
<dbReference type="Gene3D" id="3.40.190.290">
    <property type="match status" value="1"/>
</dbReference>
<dbReference type="PANTHER" id="PTHR30537">
    <property type="entry name" value="HTH-TYPE TRANSCRIPTIONAL REGULATOR"/>
    <property type="match status" value="1"/>
</dbReference>
<dbReference type="SUPFAM" id="SSF53850">
    <property type="entry name" value="Periplasmic binding protein-like II"/>
    <property type="match status" value="1"/>
</dbReference>
<dbReference type="InterPro" id="IPR036388">
    <property type="entry name" value="WH-like_DNA-bd_sf"/>
</dbReference>
<dbReference type="SUPFAM" id="SSF46785">
    <property type="entry name" value="Winged helix' DNA-binding domain"/>
    <property type="match status" value="1"/>
</dbReference>
<dbReference type="Proteomes" id="UP000601768">
    <property type="component" value="Unassembled WGS sequence"/>
</dbReference>
<evidence type="ECO:0000256" key="2">
    <source>
        <dbReference type="ARBA" id="ARBA00023015"/>
    </source>
</evidence>
<reference evidence="6" key="2">
    <citation type="submission" date="2020-08" db="EMBL/GenBank/DDBJ databases">
        <authorList>
            <person name="Lai Q."/>
        </authorList>
    </citation>
    <scope>NUCLEOTIDE SEQUENCE</scope>
    <source>
        <strain evidence="6">S27-2</strain>
    </source>
</reference>
<dbReference type="InterPro" id="IPR005119">
    <property type="entry name" value="LysR_subst-bd"/>
</dbReference>
<comment type="similarity">
    <text evidence="1">Belongs to the LysR transcriptional regulatory family.</text>
</comment>
<evidence type="ECO:0000256" key="3">
    <source>
        <dbReference type="ARBA" id="ARBA00023125"/>
    </source>
</evidence>
<protein>
    <submittedName>
        <fullName evidence="6">LysR family transcriptional regulator</fullName>
    </submittedName>
</protein>
<keyword evidence="2" id="KW-0805">Transcription regulation</keyword>
<dbReference type="RefSeq" id="WP_186506032.1">
    <property type="nucleotide sequence ID" value="NZ_JACNEP010000004.1"/>
</dbReference>
<evidence type="ECO:0000256" key="1">
    <source>
        <dbReference type="ARBA" id="ARBA00009437"/>
    </source>
</evidence>
<dbReference type="AlphaFoldDB" id="A0A8J6LYR1"/>
<evidence type="ECO:0000259" key="5">
    <source>
        <dbReference type="PROSITE" id="PS50931"/>
    </source>
</evidence>
<dbReference type="EMBL" id="JACNEP010000004">
    <property type="protein sequence ID" value="MBC3765560.1"/>
    <property type="molecule type" value="Genomic_DNA"/>
</dbReference>
<dbReference type="InterPro" id="IPR058163">
    <property type="entry name" value="LysR-type_TF_proteobact-type"/>
</dbReference>
<accession>A0A8J6LYR1</accession>
<evidence type="ECO:0000256" key="4">
    <source>
        <dbReference type="ARBA" id="ARBA00023163"/>
    </source>
</evidence>
<dbReference type="PANTHER" id="PTHR30537:SF5">
    <property type="entry name" value="HTH-TYPE TRANSCRIPTIONAL ACTIVATOR TTDR-RELATED"/>
    <property type="match status" value="1"/>
</dbReference>
<keyword evidence="4" id="KW-0804">Transcription</keyword>
<dbReference type="GO" id="GO:0003677">
    <property type="term" value="F:DNA binding"/>
    <property type="evidence" value="ECO:0007669"/>
    <property type="project" value="UniProtKB-KW"/>
</dbReference>
<dbReference type="InterPro" id="IPR036390">
    <property type="entry name" value="WH_DNA-bd_sf"/>
</dbReference>
<proteinExistence type="inferred from homology"/>
<dbReference type="PROSITE" id="PS50931">
    <property type="entry name" value="HTH_LYSR"/>
    <property type="match status" value="1"/>
</dbReference>
<feature type="domain" description="HTH lysR-type" evidence="5">
    <location>
        <begin position="1"/>
        <end position="59"/>
    </location>
</feature>
<comment type="caution">
    <text evidence="6">The sequence shown here is derived from an EMBL/GenBank/DDBJ whole genome shotgun (WGS) entry which is preliminary data.</text>
</comment>